<keyword evidence="2" id="KW-0646">Protease inhibitor</keyword>
<evidence type="ECO:0000256" key="2">
    <source>
        <dbReference type="ARBA" id="ARBA00022690"/>
    </source>
</evidence>
<keyword evidence="7" id="KW-1185">Reference proteome</keyword>
<feature type="signal peptide" evidence="4">
    <location>
        <begin position="1"/>
        <end position="23"/>
    </location>
</feature>
<dbReference type="InterPro" id="IPR000010">
    <property type="entry name" value="Cystatin_dom"/>
</dbReference>
<dbReference type="AlphaFoldDB" id="A0AAV9DZJ1"/>
<keyword evidence="3" id="KW-0789">Thiol protease inhibitor</keyword>
<feature type="domain" description="Cystatin" evidence="5">
    <location>
        <begin position="24"/>
        <end position="114"/>
    </location>
</feature>
<dbReference type="SUPFAM" id="SSF54403">
    <property type="entry name" value="Cystatin/monellin"/>
    <property type="match status" value="1"/>
</dbReference>
<evidence type="ECO:0000256" key="1">
    <source>
        <dbReference type="ARBA" id="ARBA00007233"/>
    </source>
</evidence>
<evidence type="ECO:0000256" key="3">
    <source>
        <dbReference type="ARBA" id="ARBA00022704"/>
    </source>
</evidence>
<reference evidence="6" key="1">
    <citation type="journal article" date="2023" name="Nat. Commun.">
        <title>Diploid and tetraploid genomes of Acorus and the evolution of monocots.</title>
        <authorList>
            <person name="Ma L."/>
            <person name="Liu K.W."/>
            <person name="Li Z."/>
            <person name="Hsiao Y.Y."/>
            <person name="Qi Y."/>
            <person name="Fu T."/>
            <person name="Tang G.D."/>
            <person name="Zhang D."/>
            <person name="Sun W.H."/>
            <person name="Liu D.K."/>
            <person name="Li Y."/>
            <person name="Chen G.Z."/>
            <person name="Liu X.D."/>
            <person name="Liao X.Y."/>
            <person name="Jiang Y.T."/>
            <person name="Yu X."/>
            <person name="Hao Y."/>
            <person name="Huang J."/>
            <person name="Zhao X.W."/>
            <person name="Ke S."/>
            <person name="Chen Y.Y."/>
            <person name="Wu W.L."/>
            <person name="Hsu J.L."/>
            <person name="Lin Y.F."/>
            <person name="Huang M.D."/>
            <person name="Li C.Y."/>
            <person name="Huang L."/>
            <person name="Wang Z.W."/>
            <person name="Zhao X."/>
            <person name="Zhong W.Y."/>
            <person name="Peng D.H."/>
            <person name="Ahmad S."/>
            <person name="Lan S."/>
            <person name="Zhang J.S."/>
            <person name="Tsai W.C."/>
            <person name="Van de Peer Y."/>
            <person name="Liu Z.J."/>
        </authorList>
    </citation>
    <scope>NUCLEOTIDE SEQUENCE</scope>
    <source>
        <strain evidence="6">CP</strain>
    </source>
</reference>
<gene>
    <name evidence="6" type="primary">CYS5</name>
    <name evidence="6" type="ORF">QJS10_CPA10g01874</name>
</gene>
<dbReference type="CDD" id="cd00042">
    <property type="entry name" value="CY"/>
    <property type="match status" value="1"/>
</dbReference>
<dbReference type="Proteomes" id="UP001180020">
    <property type="component" value="Unassembled WGS sequence"/>
</dbReference>
<accession>A0AAV9DZJ1</accession>
<dbReference type="PANTHER" id="PTHR47364">
    <property type="entry name" value="CYSTEINE PROTEINASE INHIBITOR 5"/>
    <property type="match status" value="1"/>
</dbReference>
<name>A0AAV9DZJ1_ACOCL</name>
<evidence type="ECO:0000256" key="4">
    <source>
        <dbReference type="SAM" id="SignalP"/>
    </source>
</evidence>
<dbReference type="EMBL" id="JAUJYO010000010">
    <property type="protein sequence ID" value="KAK1306331.1"/>
    <property type="molecule type" value="Genomic_DNA"/>
</dbReference>
<sequence length="116" mass="12598">MRSQLPSLLLLLLSVLLSDDARGGIVGGWTPIKDVNDPHVRDIGQYAVAEHDRRTGEGLSFDRVVSGATQVVEGINYRLVISASRGGVGAAEYDAVVWEKAWEGFRNLTSFKTINA</sequence>
<evidence type="ECO:0000313" key="6">
    <source>
        <dbReference type="EMBL" id="KAK1306331.1"/>
    </source>
</evidence>
<proteinExistence type="inferred from homology"/>
<dbReference type="InterPro" id="IPR046350">
    <property type="entry name" value="Cystatin_sf"/>
</dbReference>
<protein>
    <submittedName>
        <fullName evidence="6">Cysteine proteinase inhibitor 5</fullName>
    </submittedName>
</protein>
<evidence type="ECO:0000313" key="7">
    <source>
        <dbReference type="Proteomes" id="UP001180020"/>
    </source>
</evidence>
<dbReference type="GO" id="GO:0004869">
    <property type="term" value="F:cysteine-type endopeptidase inhibitor activity"/>
    <property type="evidence" value="ECO:0007669"/>
    <property type="project" value="UniProtKB-KW"/>
</dbReference>
<dbReference type="Gene3D" id="3.10.450.10">
    <property type="match status" value="1"/>
</dbReference>
<dbReference type="SMART" id="SM00043">
    <property type="entry name" value="CY"/>
    <property type="match status" value="1"/>
</dbReference>
<dbReference type="Pfam" id="PF16845">
    <property type="entry name" value="SQAPI"/>
    <property type="match status" value="1"/>
</dbReference>
<feature type="chain" id="PRO_5043866271" evidence="4">
    <location>
        <begin position="24"/>
        <end position="116"/>
    </location>
</feature>
<organism evidence="6 7">
    <name type="scientific">Acorus calamus</name>
    <name type="common">Sweet flag</name>
    <dbReference type="NCBI Taxonomy" id="4465"/>
    <lineage>
        <taxon>Eukaryota</taxon>
        <taxon>Viridiplantae</taxon>
        <taxon>Streptophyta</taxon>
        <taxon>Embryophyta</taxon>
        <taxon>Tracheophyta</taxon>
        <taxon>Spermatophyta</taxon>
        <taxon>Magnoliopsida</taxon>
        <taxon>Liliopsida</taxon>
        <taxon>Acoraceae</taxon>
        <taxon>Acorus</taxon>
    </lineage>
</organism>
<dbReference type="PANTHER" id="PTHR47364:SF2">
    <property type="entry name" value="CYSTEINE PROTEINASE INHIBITOR 5"/>
    <property type="match status" value="1"/>
</dbReference>
<reference evidence="6" key="2">
    <citation type="submission" date="2023-06" db="EMBL/GenBank/DDBJ databases">
        <authorList>
            <person name="Ma L."/>
            <person name="Liu K.-W."/>
            <person name="Li Z."/>
            <person name="Hsiao Y.-Y."/>
            <person name="Qi Y."/>
            <person name="Fu T."/>
            <person name="Tang G."/>
            <person name="Zhang D."/>
            <person name="Sun W.-H."/>
            <person name="Liu D.-K."/>
            <person name="Li Y."/>
            <person name="Chen G.-Z."/>
            <person name="Liu X.-D."/>
            <person name="Liao X.-Y."/>
            <person name="Jiang Y.-T."/>
            <person name="Yu X."/>
            <person name="Hao Y."/>
            <person name="Huang J."/>
            <person name="Zhao X.-W."/>
            <person name="Ke S."/>
            <person name="Chen Y.-Y."/>
            <person name="Wu W.-L."/>
            <person name="Hsu J.-L."/>
            <person name="Lin Y.-F."/>
            <person name="Huang M.-D."/>
            <person name="Li C.-Y."/>
            <person name="Huang L."/>
            <person name="Wang Z.-W."/>
            <person name="Zhao X."/>
            <person name="Zhong W.-Y."/>
            <person name="Peng D.-H."/>
            <person name="Ahmad S."/>
            <person name="Lan S."/>
            <person name="Zhang J.-S."/>
            <person name="Tsai W.-C."/>
            <person name="Van De Peer Y."/>
            <person name="Liu Z.-J."/>
        </authorList>
    </citation>
    <scope>NUCLEOTIDE SEQUENCE</scope>
    <source>
        <strain evidence="6">CP</strain>
        <tissue evidence="6">Leaves</tissue>
    </source>
</reference>
<comment type="similarity">
    <text evidence="1">Belongs to the cystatin family. Phytocystatin subfamily.</text>
</comment>
<evidence type="ECO:0000259" key="5">
    <source>
        <dbReference type="SMART" id="SM00043"/>
    </source>
</evidence>
<comment type="caution">
    <text evidence="6">The sequence shown here is derived from an EMBL/GenBank/DDBJ whole genome shotgun (WGS) entry which is preliminary data.</text>
</comment>
<keyword evidence="4" id="KW-0732">Signal</keyword>